<comment type="caution">
    <text evidence="1">The sequence shown here is derived from an EMBL/GenBank/DDBJ whole genome shotgun (WGS) entry which is preliminary data.</text>
</comment>
<reference evidence="1 2" key="1">
    <citation type="submission" date="2018-10" db="EMBL/GenBank/DDBJ databases">
        <title>Bradyrhizobium sp. nov., effective nodules isolated from peanut in China.</title>
        <authorList>
            <person name="Li Y."/>
        </authorList>
    </citation>
    <scope>NUCLEOTIDE SEQUENCE [LARGE SCALE GENOMIC DNA]</scope>
    <source>
        <strain evidence="1 2">CCBAU 53426</strain>
    </source>
</reference>
<protein>
    <recommendedName>
        <fullName evidence="3">CD-NTase-associated protein 12/Pycsar effector protein TIR domain-containing protein</fullName>
    </recommendedName>
</protein>
<evidence type="ECO:0000313" key="2">
    <source>
        <dbReference type="Proteomes" id="UP000290401"/>
    </source>
</evidence>
<dbReference type="Gene3D" id="3.40.50.450">
    <property type="match status" value="1"/>
</dbReference>
<evidence type="ECO:0000313" key="1">
    <source>
        <dbReference type="EMBL" id="RXH12347.1"/>
    </source>
</evidence>
<evidence type="ECO:0008006" key="3">
    <source>
        <dbReference type="Google" id="ProtNLM"/>
    </source>
</evidence>
<dbReference type="Proteomes" id="UP000290401">
    <property type="component" value="Unassembled WGS sequence"/>
</dbReference>
<proteinExistence type="predicted"/>
<organism evidence="1 2">
    <name type="scientific">Bradyrhizobium guangzhouense</name>
    <dbReference type="NCBI Taxonomy" id="1325095"/>
    <lineage>
        <taxon>Bacteria</taxon>
        <taxon>Pseudomonadati</taxon>
        <taxon>Pseudomonadota</taxon>
        <taxon>Alphaproteobacteria</taxon>
        <taxon>Hyphomicrobiales</taxon>
        <taxon>Nitrobacteraceae</taxon>
        <taxon>Bradyrhizobium</taxon>
    </lineage>
</organism>
<sequence length="322" mass="36082">MADIVCPIWRTPADLLKEVGDNTLYDSPRAGGRYAMSGTAEAMIDRWSDEAKARLTTWLCNQRRLSVVTPEIHSYLLKEIQSERPLTTSERIERAILFFGSYRLGQSFTTPRSTQFDSNDQVAMRLAAETECLTKREMLSLCSLLCQMNLLANLDTRQGTAMATYQPTAEGWLKIEELTRKLPSTTQAFVAMWFNDATRAAFADGIEPAIKDAGYRAVRIDKKEHSNKIDDEIIAEIRRSKFIVADFTCEKEKVRGGVYFEAGFAMGLGIPVIWTVAQQSIGDLHFDTRQYNHIAWDTPANLRAALKARIGAVVGDGPLTVD</sequence>
<dbReference type="RefSeq" id="WP_128958291.1">
    <property type="nucleotide sequence ID" value="NZ_RDQZ01000013.1"/>
</dbReference>
<gene>
    <name evidence="1" type="ORF">EAS56_17720</name>
</gene>
<accession>A0ABY0E4X2</accession>
<keyword evidence="2" id="KW-1185">Reference proteome</keyword>
<dbReference type="EMBL" id="RDQZ01000013">
    <property type="protein sequence ID" value="RXH12347.1"/>
    <property type="molecule type" value="Genomic_DNA"/>
</dbReference>
<name>A0ABY0E4X2_9BRAD</name>